<name>A0A484BJK8_DRONA</name>
<comment type="similarity">
    <text evidence="2 12">Belongs to the amiloride-sensitive sodium channel (TC 1.A.6) family.</text>
</comment>
<keyword evidence="8 12" id="KW-0406">Ion transport</keyword>
<evidence type="ECO:0000313" key="15">
    <source>
        <dbReference type="EMBL" id="TDG48967.1"/>
    </source>
</evidence>
<evidence type="ECO:0000256" key="1">
    <source>
        <dbReference type="ARBA" id="ARBA00004141"/>
    </source>
</evidence>
<dbReference type="GO" id="GO:0005886">
    <property type="term" value="C:plasma membrane"/>
    <property type="evidence" value="ECO:0007669"/>
    <property type="project" value="TreeGrafter"/>
</dbReference>
<evidence type="ECO:0008006" key="17">
    <source>
        <dbReference type="Google" id="ProtNLM"/>
    </source>
</evidence>
<dbReference type="Pfam" id="PF00858">
    <property type="entry name" value="ASC"/>
    <property type="match status" value="1"/>
</dbReference>
<evidence type="ECO:0000256" key="14">
    <source>
        <dbReference type="SAM" id="Phobius"/>
    </source>
</evidence>
<feature type="transmembrane region" description="Helical" evidence="14">
    <location>
        <begin position="52"/>
        <end position="70"/>
    </location>
</feature>
<feature type="region of interest" description="Disordered" evidence="13">
    <location>
        <begin position="1"/>
        <end position="22"/>
    </location>
</feature>
<keyword evidence="7" id="KW-0915">Sodium</keyword>
<evidence type="ECO:0000256" key="10">
    <source>
        <dbReference type="ARBA" id="ARBA00023201"/>
    </source>
</evidence>
<evidence type="ECO:0000256" key="2">
    <source>
        <dbReference type="ARBA" id="ARBA00007193"/>
    </source>
</evidence>
<dbReference type="OrthoDB" id="6628406at2759"/>
<accession>A0A484BJK8</accession>
<evidence type="ECO:0000256" key="6">
    <source>
        <dbReference type="ARBA" id="ARBA00022989"/>
    </source>
</evidence>
<evidence type="ECO:0000256" key="13">
    <source>
        <dbReference type="SAM" id="MobiDB-lite"/>
    </source>
</evidence>
<keyword evidence="16" id="KW-1185">Reference proteome</keyword>
<dbReference type="EMBL" id="LSRL02000028">
    <property type="protein sequence ID" value="TDG48967.1"/>
    <property type="molecule type" value="Genomic_DNA"/>
</dbReference>
<evidence type="ECO:0000313" key="16">
    <source>
        <dbReference type="Proteomes" id="UP000295192"/>
    </source>
</evidence>
<sequence>MASQSENNNDEDQEEEQEQEQKEAEAMDFWREVCKESAIHGMPYLARKDLHFLERIFWLAIIIASTYYAVNSCLSQWLRYQNNPIIYEYEYLFALRSFPILGITLCTQYTQLPSHLTYKLINDIWENDYAELIEASIPTEKLNYYTKFLHVLNRLQYDNLETLMPYENDTTMQILPFARMLRKLLIYTIPKQPEVPEFVSTLTEMGLCLTTSQLARFGFPTERQAKQNLIVPKRMCTYFGSCRTLIEAPMPGTTVTLFVHDVNEFLMPHDRRTVSLDMGNKSTYHVQFMLNSISAETEVRNVPIAYRKCRYIDENNLKYYAEYSYCTLQPYHPSLCRMECRINRALALCNCKPFFYVEGPKDRICTIKQMVCLARKRWLEQPCDCMPLCKEISFTVTEKVYSNGGGAENSQNFDRKFILNQELPKMGIKRRVVFSMDQLIVSFGGAIGLFLGASFMTIYGLSYLLMYYLVVKCKYRPKLKRNQNTSIKIA</sequence>
<dbReference type="Proteomes" id="UP000295192">
    <property type="component" value="Unassembled WGS sequence"/>
</dbReference>
<dbReference type="InterPro" id="IPR001873">
    <property type="entry name" value="ENaC"/>
</dbReference>
<proteinExistence type="inferred from homology"/>
<evidence type="ECO:0000256" key="4">
    <source>
        <dbReference type="ARBA" id="ARBA00022461"/>
    </source>
</evidence>
<keyword evidence="11 12" id="KW-0407">Ion channel</keyword>
<organism evidence="15 16">
    <name type="scientific">Drosophila navojoa</name>
    <name type="common">Fruit fly</name>
    <dbReference type="NCBI Taxonomy" id="7232"/>
    <lineage>
        <taxon>Eukaryota</taxon>
        <taxon>Metazoa</taxon>
        <taxon>Ecdysozoa</taxon>
        <taxon>Arthropoda</taxon>
        <taxon>Hexapoda</taxon>
        <taxon>Insecta</taxon>
        <taxon>Pterygota</taxon>
        <taxon>Neoptera</taxon>
        <taxon>Endopterygota</taxon>
        <taxon>Diptera</taxon>
        <taxon>Brachycera</taxon>
        <taxon>Muscomorpha</taxon>
        <taxon>Ephydroidea</taxon>
        <taxon>Drosophilidae</taxon>
        <taxon>Drosophila</taxon>
    </lineage>
</organism>
<evidence type="ECO:0000256" key="12">
    <source>
        <dbReference type="RuleBase" id="RU000679"/>
    </source>
</evidence>
<keyword evidence="6 14" id="KW-1133">Transmembrane helix</keyword>
<comment type="caution">
    <text evidence="15">The sequence shown here is derived from an EMBL/GenBank/DDBJ whole genome shotgun (WGS) entry which is preliminary data.</text>
</comment>
<comment type="subcellular location">
    <subcellularLocation>
        <location evidence="1">Membrane</location>
        <topology evidence="1">Multi-pass membrane protein</topology>
    </subcellularLocation>
</comment>
<feature type="compositionally biased region" description="Acidic residues" evidence="13">
    <location>
        <begin position="8"/>
        <end position="18"/>
    </location>
</feature>
<keyword evidence="10 12" id="KW-0739">Sodium transport</keyword>
<evidence type="ECO:0000256" key="9">
    <source>
        <dbReference type="ARBA" id="ARBA00023136"/>
    </source>
</evidence>
<evidence type="ECO:0000256" key="11">
    <source>
        <dbReference type="ARBA" id="ARBA00023303"/>
    </source>
</evidence>
<keyword evidence="3 12" id="KW-0813">Transport</keyword>
<reference evidence="15 16" key="1">
    <citation type="journal article" date="2019" name="J. Hered.">
        <title>An Improved Genome Assembly for Drosophila navojoa, the Basal Species in the mojavensis Cluster.</title>
        <authorList>
            <person name="Vanderlinde T."/>
            <person name="Dupim E.G."/>
            <person name="Nazario-Yepiz N.O."/>
            <person name="Carvalho A.B."/>
        </authorList>
    </citation>
    <scope>NUCLEOTIDE SEQUENCE [LARGE SCALE GENOMIC DNA]</scope>
    <source>
        <strain evidence="15">Navoj_Jal97</strain>
        <tissue evidence="15">Whole organism</tissue>
    </source>
</reference>
<dbReference type="PANTHER" id="PTHR11690:SF240">
    <property type="entry name" value="PICKPOCKET 25-RELATED"/>
    <property type="match status" value="1"/>
</dbReference>
<evidence type="ECO:0000256" key="3">
    <source>
        <dbReference type="ARBA" id="ARBA00022448"/>
    </source>
</evidence>
<feature type="transmembrane region" description="Helical" evidence="14">
    <location>
        <begin position="439"/>
        <end position="471"/>
    </location>
</feature>
<evidence type="ECO:0000256" key="5">
    <source>
        <dbReference type="ARBA" id="ARBA00022692"/>
    </source>
</evidence>
<evidence type="ECO:0000256" key="8">
    <source>
        <dbReference type="ARBA" id="ARBA00023065"/>
    </source>
</evidence>
<gene>
    <name evidence="15" type="ORF">AWZ03_004651</name>
</gene>
<dbReference type="AlphaFoldDB" id="A0A484BJK8"/>
<evidence type="ECO:0000256" key="7">
    <source>
        <dbReference type="ARBA" id="ARBA00023053"/>
    </source>
</evidence>
<protein>
    <recommendedName>
        <fullName evidence="17">Sodium channel protein Nach</fullName>
    </recommendedName>
</protein>
<dbReference type="PANTHER" id="PTHR11690">
    <property type="entry name" value="AMILORIDE-SENSITIVE SODIUM CHANNEL-RELATED"/>
    <property type="match status" value="1"/>
</dbReference>
<keyword evidence="9 14" id="KW-0472">Membrane</keyword>
<dbReference type="OMA" id="INDIWEN"/>
<dbReference type="GO" id="GO:0015280">
    <property type="term" value="F:ligand-gated sodium channel activity"/>
    <property type="evidence" value="ECO:0007669"/>
    <property type="project" value="TreeGrafter"/>
</dbReference>
<keyword evidence="5 12" id="KW-0812">Transmembrane</keyword>
<keyword evidence="4 12" id="KW-0894">Sodium channel</keyword>